<dbReference type="SUPFAM" id="SSF56112">
    <property type="entry name" value="Protein kinase-like (PK-like)"/>
    <property type="match status" value="1"/>
</dbReference>
<dbReference type="InterPro" id="IPR000719">
    <property type="entry name" value="Prot_kinase_dom"/>
</dbReference>
<dbReference type="GO" id="GO:0004674">
    <property type="term" value="F:protein serine/threonine kinase activity"/>
    <property type="evidence" value="ECO:0007669"/>
    <property type="project" value="TreeGrafter"/>
</dbReference>
<dbReference type="GO" id="GO:0035556">
    <property type="term" value="P:intracellular signal transduction"/>
    <property type="evidence" value="ECO:0007669"/>
    <property type="project" value="TreeGrafter"/>
</dbReference>
<keyword evidence="2" id="KW-0067">ATP-binding</keyword>
<dbReference type="GO" id="GO:0005737">
    <property type="term" value="C:cytoplasm"/>
    <property type="evidence" value="ECO:0007669"/>
    <property type="project" value="TreeGrafter"/>
</dbReference>
<accession>A0A8H3ACD9</accession>
<sequence>MRLLDAPSNVDGLLESVGYVVSTPNNPHRPRGHVIFATKIPDGPPVVIKCIRKGDSEARMMTYFYALEKQGKNLPVIGVLDLIEDTQNDVVLVVLEDWGRNLAELGRLSPSDFFHILKQCFEAVATLHAMGIAHLDISCYNFLCNSYNQVAVIDFETSRCFNETEVTHSTCHSQAHSHSIYPHRTTETPPEFRTEDAYQRRHCAYKLDIFALGVLVLRFAKVCVSLAFII</sequence>
<organism evidence="4 5">
    <name type="scientific">Rhizoctonia solani</name>
    <dbReference type="NCBI Taxonomy" id="456999"/>
    <lineage>
        <taxon>Eukaryota</taxon>
        <taxon>Fungi</taxon>
        <taxon>Dikarya</taxon>
        <taxon>Basidiomycota</taxon>
        <taxon>Agaricomycotina</taxon>
        <taxon>Agaricomycetes</taxon>
        <taxon>Cantharellales</taxon>
        <taxon>Ceratobasidiaceae</taxon>
        <taxon>Rhizoctonia</taxon>
    </lineage>
</organism>
<name>A0A8H3ACD9_9AGAM</name>
<dbReference type="PROSITE" id="PS50011">
    <property type="entry name" value="PROTEIN_KINASE_DOM"/>
    <property type="match status" value="1"/>
</dbReference>
<dbReference type="InterPro" id="IPR011009">
    <property type="entry name" value="Kinase-like_dom_sf"/>
</dbReference>
<dbReference type="PANTHER" id="PTHR24346:SF30">
    <property type="entry name" value="MATERNAL EMBRYONIC LEUCINE ZIPPER KINASE"/>
    <property type="match status" value="1"/>
</dbReference>
<dbReference type="AlphaFoldDB" id="A0A8H3ACD9"/>
<evidence type="ECO:0000256" key="2">
    <source>
        <dbReference type="ARBA" id="ARBA00022840"/>
    </source>
</evidence>
<dbReference type="Pfam" id="PF00069">
    <property type="entry name" value="Pkinase"/>
    <property type="match status" value="1"/>
</dbReference>
<evidence type="ECO:0000313" key="5">
    <source>
        <dbReference type="Proteomes" id="UP000663888"/>
    </source>
</evidence>
<dbReference type="Proteomes" id="UP000663888">
    <property type="component" value="Unassembled WGS sequence"/>
</dbReference>
<evidence type="ECO:0000256" key="1">
    <source>
        <dbReference type="ARBA" id="ARBA00022741"/>
    </source>
</evidence>
<reference evidence="4" key="1">
    <citation type="submission" date="2021-01" db="EMBL/GenBank/DDBJ databases">
        <authorList>
            <person name="Kaushik A."/>
        </authorList>
    </citation>
    <scope>NUCLEOTIDE SEQUENCE</scope>
    <source>
        <strain evidence="4">AG4-R118</strain>
    </source>
</reference>
<evidence type="ECO:0000259" key="3">
    <source>
        <dbReference type="PROSITE" id="PS50011"/>
    </source>
</evidence>
<feature type="domain" description="Protein kinase" evidence="3">
    <location>
        <begin position="20"/>
        <end position="230"/>
    </location>
</feature>
<dbReference type="SMART" id="SM00220">
    <property type="entry name" value="S_TKc"/>
    <property type="match status" value="1"/>
</dbReference>
<dbReference type="GO" id="GO:0005524">
    <property type="term" value="F:ATP binding"/>
    <property type="evidence" value="ECO:0007669"/>
    <property type="project" value="UniProtKB-KW"/>
</dbReference>
<keyword evidence="1" id="KW-0547">Nucleotide-binding</keyword>
<dbReference type="EMBL" id="CAJMWX010000356">
    <property type="protein sequence ID" value="CAE6414115.1"/>
    <property type="molecule type" value="Genomic_DNA"/>
</dbReference>
<proteinExistence type="predicted"/>
<dbReference type="Gene3D" id="1.10.510.10">
    <property type="entry name" value="Transferase(Phosphotransferase) domain 1"/>
    <property type="match status" value="1"/>
</dbReference>
<evidence type="ECO:0000313" key="4">
    <source>
        <dbReference type="EMBL" id="CAE6414115.1"/>
    </source>
</evidence>
<gene>
    <name evidence="4" type="ORF">RDB_LOCUS14688</name>
</gene>
<protein>
    <recommendedName>
        <fullName evidence="3">Protein kinase domain-containing protein</fullName>
    </recommendedName>
</protein>
<comment type="caution">
    <text evidence="4">The sequence shown here is derived from an EMBL/GenBank/DDBJ whole genome shotgun (WGS) entry which is preliminary data.</text>
</comment>
<dbReference type="PANTHER" id="PTHR24346">
    <property type="entry name" value="MAP/MICROTUBULE AFFINITY-REGULATING KINASE"/>
    <property type="match status" value="1"/>
</dbReference>